<dbReference type="KEGG" id="bor:COCMIDRAFT_86044"/>
<evidence type="ECO:0000313" key="2">
    <source>
        <dbReference type="EMBL" id="EUC48899.1"/>
    </source>
</evidence>
<protein>
    <submittedName>
        <fullName evidence="2">Uncharacterized protein</fullName>
    </submittedName>
</protein>
<accession>W6ZN26</accession>
<feature type="compositionally biased region" description="Basic and acidic residues" evidence="1">
    <location>
        <begin position="42"/>
        <end position="54"/>
    </location>
</feature>
<feature type="region of interest" description="Disordered" evidence="1">
    <location>
        <begin position="1"/>
        <end position="61"/>
    </location>
</feature>
<dbReference type="EMBL" id="KI963937">
    <property type="protein sequence ID" value="EUC48899.1"/>
    <property type="molecule type" value="Genomic_DNA"/>
</dbReference>
<name>W6ZN26_COCMI</name>
<dbReference type="RefSeq" id="XP_007684678.1">
    <property type="nucleotide sequence ID" value="XM_007686488.1"/>
</dbReference>
<proteinExistence type="predicted"/>
<dbReference type="HOGENOM" id="CLU_2440516_0_0_1"/>
<gene>
    <name evidence="2" type="ORF">COCMIDRAFT_86044</name>
</gene>
<feature type="compositionally biased region" description="Basic residues" evidence="1">
    <location>
        <begin position="16"/>
        <end position="38"/>
    </location>
</feature>
<keyword evidence="3" id="KW-1185">Reference proteome</keyword>
<dbReference type="GeneID" id="19126790"/>
<dbReference type="AlphaFoldDB" id="W6ZN26"/>
<evidence type="ECO:0000256" key="1">
    <source>
        <dbReference type="SAM" id="MobiDB-lite"/>
    </source>
</evidence>
<organism evidence="2 3">
    <name type="scientific">Bipolaris oryzae ATCC 44560</name>
    <dbReference type="NCBI Taxonomy" id="930090"/>
    <lineage>
        <taxon>Eukaryota</taxon>
        <taxon>Fungi</taxon>
        <taxon>Dikarya</taxon>
        <taxon>Ascomycota</taxon>
        <taxon>Pezizomycotina</taxon>
        <taxon>Dothideomycetes</taxon>
        <taxon>Pleosporomycetidae</taxon>
        <taxon>Pleosporales</taxon>
        <taxon>Pleosporineae</taxon>
        <taxon>Pleosporaceae</taxon>
        <taxon>Bipolaris</taxon>
    </lineage>
</organism>
<evidence type="ECO:0000313" key="3">
    <source>
        <dbReference type="Proteomes" id="UP000054032"/>
    </source>
</evidence>
<reference evidence="2 3" key="1">
    <citation type="journal article" date="2013" name="PLoS Genet.">
        <title>Comparative genome structure, secondary metabolite, and effector coding capacity across Cochliobolus pathogens.</title>
        <authorList>
            <person name="Condon B.J."/>
            <person name="Leng Y."/>
            <person name="Wu D."/>
            <person name="Bushley K.E."/>
            <person name="Ohm R.A."/>
            <person name="Otillar R."/>
            <person name="Martin J."/>
            <person name="Schackwitz W."/>
            <person name="Grimwood J."/>
            <person name="MohdZainudin N."/>
            <person name="Xue C."/>
            <person name="Wang R."/>
            <person name="Manning V.A."/>
            <person name="Dhillon B."/>
            <person name="Tu Z.J."/>
            <person name="Steffenson B.J."/>
            <person name="Salamov A."/>
            <person name="Sun H."/>
            <person name="Lowry S."/>
            <person name="LaButti K."/>
            <person name="Han J."/>
            <person name="Copeland A."/>
            <person name="Lindquist E."/>
            <person name="Barry K."/>
            <person name="Schmutz J."/>
            <person name="Baker S.E."/>
            <person name="Ciuffetti L.M."/>
            <person name="Grigoriev I.V."/>
            <person name="Zhong S."/>
            <person name="Turgeon B.G."/>
        </authorList>
    </citation>
    <scope>NUCLEOTIDE SEQUENCE [LARGE SCALE GENOMIC DNA]</scope>
    <source>
        <strain evidence="2 3">ATCC 44560</strain>
    </source>
</reference>
<dbReference type="Proteomes" id="UP000054032">
    <property type="component" value="Unassembled WGS sequence"/>
</dbReference>
<sequence length="90" mass="10039">MDPVFLFLPSRSTGTTRHRIPRNGRHGRGADGRRRKQGWMRGRWDSEGDGREEGPANGVGEKAYSLMDQKKRCLGASDELGPATNQVVMQ</sequence>